<reference evidence="1 2" key="1">
    <citation type="journal article" date="2019" name="Sci. Rep.">
        <title>Orb-weaving spider Araneus ventricosus genome elucidates the spidroin gene catalogue.</title>
        <authorList>
            <person name="Kono N."/>
            <person name="Nakamura H."/>
            <person name="Ohtoshi R."/>
            <person name="Moran D.A.P."/>
            <person name="Shinohara A."/>
            <person name="Yoshida Y."/>
            <person name="Fujiwara M."/>
            <person name="Mori M."/>
            <person name="Tomita M."/>
            <person name="Arakawa K."/>
        </authorList>
    </citation>
    <scope>NUCLEOTIDE SEQUENCE [LARGE SCALE GENOMIC DNA]</scope>
</reference>
<dbReference type="AlphaFoldDB" id="A0A4Y2C572"/>
<accession>A0A4Y2C572</accession>
<organism evidence="1 2">
    <name type="scientific">Araneus ventricosus</name>
    <name type="common">Orbweaver spider</name>
    <name type="synonym">Epeira ventricosa</name>
    <dbReference type="NCBI Taxonomy" id="182803"/>
    <lineage>
        <taxon>Eukaryota</taxon>
        <taxon>Metazoa</taxon>
        <taxon>Ecdysozoa</taxon>
        <taxon>Arthropoda</taxon>
        <taxon>Chelicerata</taxon>
        <taxon>Arachnida</taxon>
        <taxon>Araneae</taxon>
        <taxon>Araneomorphae</taxon>
        <taxon>Entelegynae</taxon>
        <taxon>Araneoidea</taxon>
        <taxon>Araneidae</taxon>
        <taxon>Araneus</taxon>
    </lineage>
</organism>
<sequence length="109" mass="12425">MVQECTSRDKMLKQLLLNRLEQLGQPSFSYVNKTHLRELCYIQKFLATIPGTLEGRFSLEEKKGLLFGSDVVASEALGRVYTAHPNNSECFYPKNVASYNERTNFLCNA</sequence>
<proteinExistence type="predicted"/>
<evidence type="ECO:0000313" key="2">
    <source>
        <dbReference type="Proteomes" id="UP000499080"/>
    </source>
</evidence>
<gene>
    <name evidence="1" type="ORF">AVEN_161024_1</name>
</gene>
<protein>
    <submittedName>
        <fullName evidence="1">Uncharacterized protein</fullName>
    </submittedName>
</protein>
<keyword evidence="2" id="KW-1185">Reference proteome</keyword>
<name>A0A4Y2C572_ARAVE</name>
<evidence type="ECO:0000313" key="1">
    <source>
        <dbReference type="EMBL" id="GBL98907.1"/>
    </source>
</evidence>
<dbReference type="Proteomes" id="UP000499080">
    <property type="component" value="Unassembled WGS sequence"/>
</dbReference>
<dbReference type="EMBL" id="BGPR01085310">
    <property type="protein sequence ID" value="GBL98907.1"/>
    <property type="molecule type" value="Genomic_DNA"/>
</dbReference>
<comment type="caution">
    <text evidence="1">The sequence shown here is derived from an EMBL/GenBank/DDBJ whole genome shotgun (WGS) entry which is preliminary data.</text>
</comment>